<reference evidence="3" key="1">
    <citation type="journal article" date="2020" name="Stud. Mycol.">
        <title>101 Dothideomycetes genomes: a test case for predicting lifestyles and emergence of pathogens.</title>
        <authorList>
            <person name="Haridas S."/>
            <person name="Albert R."/>
            <person name="Binder M."/>
            <person name="Bloem J."/>
            <person name="Labutti K."/>
            <person name="Salamov A."/>
            <person name="Andreopoulos B."/>
            <person name="Baker S."/>
            <person name="Barry K."/>
            <person name="Bills G."/>
            <person name="Bluhm B."/>
            <person name="Cannon C."/>
            <person name="Castanera R."/>
            <person name="Culley D."/>
            <person name="Daum C."/>
            <person name="Ezra D."/>
            <person name="Gonzalez J."/>
            <person name="Henrissat B."/>
            <person name="Kuo A."/>
            <person name="Liang C."/>
            <person name="Lipzen A."/>
            <person name="Lutzoni F."/>
            <person name="Magnuson J."/>
            <person name="Mondo S."/>
            <person name="Nolan M."/>
            <person name="Ohm R."/>
            <person name="Pangilinan J."/>
            <person name="Park H.-J."/>
            <person name="Ramirez L."/>
            <person name="Alfaro M."/>
            <person name="Sun H."/>
            <person name="Tritt A."/>
            <person name="Yoshinaga Y."/>
            <person name="Zwiers L.-H."/>
            <person name="Turgeon B."/>
            <person name="Goodwin S."/>
            <person name="Spatafora J."/>
            <person name="Crous P."/>
            <person name="Grigoriev I."/>
        </authorList>
    </citation>
    <scope>NUCLEOTIDE SEQUENCE</scope>
    <source>
        <strain evidence="3">CBS 116005</strain>
    </source>
</reference>
<dbReference type="SUPFAM" id="SSF52833">
    <property type="entry name" value="Thioredoxin-like"/>
    <property type="match status" value="1"/>
</dbReference>
<evidence type="ECO:0000259" key="1">
    <source>
        <dbReference type="Pfam" id="PF00043"/>
    </source>
</evidence>
<dbReference type="CDD" id="cd00299">
    <property type="entry name" value="GST_C_family"/>
    <property type="match status" value="1"/>
</dbReference>
<keyword evidence="4" id="KW-1185">Reference proteome</keyword>
<organism evidence="3 4">
    <name type="scientific">Teratosphaeria nubilosa</name>
    <dbReference type="NCBI Taxonomy" id="161662"/>
    <lineage>
        <taxon>Eukaryota</taxon>
        <taxon>Fungi</taxon>
        <taxon>Dikarya</taxon>
        <taxon>Ascomycota</taxon>
        <taxon>Pezizomycotina</taxon>
        <taxon>Dothideomycetes</taxon>
        <taxon>Dothideomycetidae</taxon>
        <taxon>Mycosphaerellales</taxon>
        <taxon>Teratosphaeriaceae</taxon>
        <taxon>Teratosphaeria</taxon>
    </lineage>
</organism>
<name>A0A6G1L9G7_9PEZI</name>
<sequence length="298" mass="32697">MSHPVVHFDYDSSPFGQKTKLLLSAAGVRYQKIDEPVVLPRPNLEKLGITYRRIPLLAIGKDVYADTALIFDVINTQLAPGKVPTSPNDKAWEQYGVTLFNEALGVIPMEALTPEFVKDRDTVFPFCGRPDLKSLRPSAADGLRARMRELEGVLNQTPFLAGKQLGVADLHVFFAISWVLYNLGFSKEPGTGQDTFPRVHEVIAQLPKYDPKVLPGDEGLKTITSSDYWAKGPTGIAKDCGLGLKAGQTVSIESYDTPPGSHPQVGKLLGTSENEVVIEVKDGVKLHFPKIGYIVRQQ</sequence>
<dbReference type="Gene3D" id="3.40.30.110">
    <property type="match status" value="2"/>
</dbReference>
<gene>
    <name evidence="3" type="ORF">EJ03DRAFT_93247</name>
</gene>
<dbReference type="Pfam" id="PF00043">
    <property type="entry name" value="GST_C"/>
    <property type="match status" value="1"/>
</dbReference>
<feature type="domain" description="GST N-terminal" evidence="2">
    <location>
        <begin position="8"/>
        <end position="76"/>
    </location>
</feature>
<dbReference type="OrthoDB" id="202840at2759"/>
<feature type="domain" description="Glutathione S-transferase C-terminal" evidence="1">
    <location>
        <begin position="131"/>
        <end position="200"/>
    </location>
</feature>
<dbReference type="Pfam" id="PF13417">
    <property type="entry name" value="GST_N_3"/>
    <property type="match status" value="1"/>
</dbReference>
<dbReference type="InterPro" id="IPR004046">
    <property type="entry name" value="GST_C"/>
</dbReference>
<dbReference type="AlphaFoldDB" id="A0A6G1L9G7"/>
<protein>
    <submittedName>
        <fullName evidence="3">Uncharacterized protein</fullName>
    </submittedName>
</protein>
<accession>A0A6G1L9G7</accession>
<dbReference type="InterPro" id="IPR036249">
    <property type="entry name" value="Thioredoxin-like_sf"/>
</dbReference>
<dbReference type="InterPro" id="IPR036282">
    <property type="entry name" value="Glutathione-S-Trfase_C_sf"/>
</dbReference>
<dbReference type="EMBL" id="ML995833">
    <property type="protein sequence ID" value="KAF2769517.1"/>
    <property type="molecule type" value="Genomic_DNA"/>
</dbReference>
<evidence type="ECO:0000313" key="3">
    <source>
        <dbReference type="EMBL" id="KAF2769517.1"/>
    </source>
</evidence>
<evidence type="ECO:0000313" key="4">
    <source>
        <dbReference type="Proteomes" id="UP000799436"/>
    </source>
</evidence>
<dbReference type="Gene3D" id="1.20.1050.10">
    <property type="match status" value="1"/>
</dbReference>
<dbReference type="Proteomes" id="UP000799436">
    <property type="component" value="Unassembled WGS sequence"/>
</dbReference>
<dbReference type="InterPro" id="IPR004045">
    <property type="entry name" value="Glutathione_S-Trfase_N"/>
</dbReference>
<dbReference type="SUPFAM" id="SSF47616">
    <property type="entry name" value="GST C-terminal domain-like"/>
    <property type="match status" value="1"/>
</dbReference>
<evidence type="ECO:0000259" key="2">
    <source>
        <dbReference type="Pfam" id="PF13417"/>
    </source>
</evidence>
<proteinExistence type="predicted"/>